<dbReference type="AlphaFoldDB" id="A0A8J2NQA4"/>
<sequence length="159" mass="17692">MFLKIVSGIFFLGFAAHVTCLEPITCRDGKLFGIQELVESVELTVSNCTNATTTKSDLFGCIFKGLDMFNDEKPATEKIKNFFTKIFTNKIMTEAGELTKRLVTCANNYAKSFSAKGSDLGKSGEAFADCFFDATKRFTSWVRNECKPVEMKKDETVSP</sequence>
<accession>A0A8J2NQA4</accession>
<dbReference type="EMBL" id="CAJVCH010082691">
    <property type="protein sequence ID" value="CAG7721771.1"/>
    <property type="molecule type" value="Genomic_DNA"/>
</dbReference>
<protein>
    <submittedName>
        <fullName evidence="2">Uncharacterized protein</fullName>
    </submittedName>
</protein>
<feature type="chain" id="PRO_5035297111" evidence="1">
    <location>
        <begin position="21"/>
        <end position="159"/>
    </location>
</feature>
<keyword evidence="3" id="KW-1185">Reference proteome</keyword>
<dbReference type="Proteomes" id="UP000708208">
    <property type="component" value="Unassembled WGS sequence"/>
</dbReference>
<feature type="signal peptide" evidence="1">
    <location>
        <begin position="1"/>
        <end position="20"/>
    </location>
</feature>
<keyword evidence="1" id="KW-0732">Signal</keyword>
<evidence type="ECO:0000313" key="3">
    <source>
        <dbReference type="Proteomes" id="UP000708208"/>
    </source>
</evidence>
<evidence type="ECO:0000256" key="1">
    <source>
        <dbReference type="SAM" id="SignalP"/>
    </source>
</evidence>
<evidence type="ECO:0000313" key="2">
    <source>
        <dbReference type="EMBL" id="CAG7721771.1"/>
    </source>
</evidence>
<name>A0A8J2NQA4_9HEXA</name>
<organism evidence="2 3">
    <name type="scientific">Allacma fusca</name>
    <dbReference type="NCBI Taxonomy" id="39272"/>
    <lineage>
        <taxon>Eukaryota</taxon>
        <taxon>Metazoa</taxon>
        <taxon>Ecdysozoa</taxon>
        <taxon>Arthropoda</taxon>
        <taxon>Hexapoda</taxon>
        <taxon>Collembola</taxon>
        <taxon>Symphypleona</taxon>
        <taxon>Sminthuridae</taxon>
        <taxon>Allacma</taxon>
    </lineage>
</organism>
<comment type="caution">
    <text evidence="2">The sequence shown here is derived from an EMBL/GenBank/DDBJ whole genome shotgun (WGS) entry which is preliminary data.</text>
</comment>
<reference evidence="2" key="1">
    <citation type="submission" date="2021-06" db="EMBL/GenBank/DDBJ databases">
        <authorList>
            <person name="Hodson N. C."/>
            <person name="Mongue J. A."/>
            <person name="Jaron S. K."/>
        </authorList>
    </citation>
    <scope>NUCLEOTIDE SEQUENCE</scope>
</reference>
<gene>
    <name evidence="2" type="ORF">AFUS01_LOCUS10963</name>
</gene>
<proteinExistence type="predicted"/>